<evidence type="ECO:0000256" key="3">
    <source>
        <dbReference type="ARBA" id="ARBA00022692"/>
    </source>
</evidence>
<comment type="caution">
    <text evidence="10">The sequence shown here is derived from an EMBL/GenBank/DDBJ whole genome shotgun (WGS) entry which is preliminary data.</text>
</comment>
<feature type="domain" description="Cation efflux protein cytoplasmic" evidence="9">
    <location>
        <begin position="507"/>
        <end position="565"/>
    </location>
</feature>
<comment type="subcellular location">
    <subcellularLocation>
        <location evidence="1">Membrane</location>
        <topology evidence="1">Multi-pass membrane protein</topology>
    </subcellularLocation>
</comment>
<feature type="transmembrane region" description="Helical" evidence="7">
    <location>
        <begin position="289"/>
        <end position="310"/>
    </location>
</feature>
<dbReference type="InterPro" id="IPR027470">
    <property type="entry name" value="Cation_efflux_CTD"/>
</dbReference>
<feature type="region of interest" description="Disordered" evidence="6">
    <location>
        <begin position="200"/>
        <end position="251"/>
    </location>
</feature>
<sequence length="581" mass="64608">MSSLKRTRSTSSVHSRTVFWHPSDDEDLAGSPSSPLAQLAAGRIVMRTPDPDEDPRRIALDGRRLSQIIAGSGMRSMRMIGGNQNPRYNWEQYWTKQEKLQQYSPPIREYYERINDLIQQYLFIDKLLDSTIPYEMLDEYSTEMHASAFHSVDIPDTIHENQSDEQSPTSDSYGSIGQKAAMKMPVANERNDATETTGLLAPAADVAPSPTAPRKRTPKDIFRAPEDPPITPNGPTTGPISIGQRSSNAGGTSTCNDIEAIAGNIDAPIASIPWVEDAEIDSDDPIVEVAIWVNFVANAILLAGKLMVVLSVPSMSVLASLVDALLDFLSTFIVWTTTRLVARSQSDNEQYPAGRRKLEPLGVLVFAIIMVMSFFQVGFESVNRLLAPDHSILELGLPAILIMLCTIVIKGAVWLWYRMVKNSSVQALADDAITDVVFNTGSILFPIVGFYARLWWLDALGGLFLSIYVVYNWSDTAMHHARNLTGFSADPDERNLLLYLTMRFATTIKQIQNLRAYHTGDKLAVEVDIVLPSHTPLKDSHDLSEVLTYFLESVPIVDRAYVHVDYLPYHQPTHISGSRLN</sequence>
<evidence type="ECO:0000256" key="6">
    <source>
        <dbReference type="SAM" id="MobiDB-lite"/>
    </source>
</evidence>
<dbReference type="PANTHER" id="PTHR43840">
    <property type="entry name" value="MITOCHONDRIAL METAL TRANSPORTER 1-RELATED"/>
    <property type="match status" value="1"/>
</dbReference>
<keyword evidence="2" id="KW-0813">Transport</keyword>
<evidence type="ECO:0000256" key="5">
    <source>
        <dbReference type="ARBA" id="ARBA00023136"/>
    </source>
</evidence>
<evidence type="ECO:0000256" key="2">
    <source>
        <dbReference type="ARBA" id="ARBA00022448"/>
    </source>
</evidence>
<feature type="compositionally biased region" description="Low complexity" evidence="6">
    <location>
        <begin position="233"/>
        <end position="243"/>
    </location>
</feature>
<dbReference type="InterPro" id="IPR050291">
    <property type="entry name" value="CDF_Transporter"/>
</dbReference>
<keyword evidence="4 7" id="KW-1133">Transmembrane helix</keyword>
<dbReference type="InterPro" id="IPR036837">
    <property type="entry name" value="Cation_efflux_CTD_sf"/>
</dbReference>
<name>A0ABR3ZFH3_9PEZI</name>
<organism evidence="10 11">
    <name type="scientific">Ceratocystis pirilliformis</name>
    <dbReference type="NCBI Taxonomy" id="259994"/>
    <lineage>
        <taxon>Eukaryota</taxon>
        <taxon>Fungi</taxon>
        <taxon>Dikarya</taxon>
        <taxon>Ascomycota</taxon>
        <taxon>Pezizomycotina</taxon>
        <taxon>Sordariomycetes</taxon>
        <taxon>Hypocreomycetidae</taxon>
        <taxon>Microascales</taxon>
        <taxon>Ceratocystidaceae</taxon>
        <taxon>Ceratocystis</taxon>
    </lineage>
</organism>
<protein>
    <recommendedName>
        <fullName evidence="12">Metal tolerance protein 3</fullName>
    </recommendedName>
</protein>
<dbReference type="NCBIfam" id="TIGR01297">
    <property type="entry name" value="CDF"/>
    <property type="match status" value="1"/>
</dbReference>
<evidence type="ECO:0000256" key="7">
    <source>
        <dbReference type="SAM" id="Phobius"/>
    </source>
</evidence>
<dbReference type="Pfam" id="PF01545">
    <property type="entry name" value="Cation_efflux"/>
    <property type="match status" value="1"/>
</dbReference>
<feature type="domain" description="Cation efflux protein transmembrane" evidence="8">
    <location>
        <begin position="291"/>
        <end position="484"/>
    </location>
</feature>
<evidence type="ECO:0000313" key="10">
    <source>
        <dbReference type="EMBL" id="KAL1899386.1"/>
    </source>
</evidence>
<feature type="transmembrane region" description="Helical" evidence="7">
    <location>
        <begin position="316"/>
        <end position="337"/>
    </location>
</feature>
<feature type="transmembrane region" description="Helical" evidence="7">
    <location>
        <begin position="395"/>
        <end position="416"/>
    </location>
</feature>
<gene>
    <name evidence="10" type="ORF">Cpir12675_001422</name>
</gene>
<evidence type="ECO:0000259" key="9">
    <source>
        <dbReference type="Pfam" id="PF16916"/>
    </source>
</evidence>
<dbReference type="Gene3D" id="1.20.1510.10">
    <property type="entry name" value="Cation efflux protein transmembrane domain"/>
    <property type="match status" value="1"/>
</dbReference>
<dbReference type="PANTHER" id="PTHR43840:SF4">
    <property type="entry name" value="CDF DIVALENT METAL CATION TRANSPORTER (EUROFUNG)"/>
    <property type="match status" value="1"/>
</dbReference>
<keyword evidence="5 7" id="KW-0472">Membrane</keyword>
<reference evidence="10 11" key="1">
    <citation type="journal article" date="2024" name="IMA Fungus">
        <title>IMA Genome - F19 : A genome assembly and annotation guide to empower mycologists, including annotated draft genome sequences of Ceratocystis pirilliformis, Diaporthe australafricana, Fusarium ophioides, Paecilomyces lecythidis, and Sporothrix stenoceras.</title>
        <authorList>
            <person name="Aylward J."/>
            <person name="Wilson A.M."/>
            <person name="Visagie C.M."/>
            <person name="Spraker J."/>
            <person name="Barnes I."/>
            <person name="Buitendag C."/>
            <person name="Ceriani C."/>
            <person name="Del Mar Angel L."/>
            <person name="du Plessis D."/>
            <person name="Fuchs T."/>
            <person name="Gasser K."/>
            <person name="Kramer D."/>
            <person name="Li W."/>
            <person name="Munsamy K."/>
            <person name="Piso A."/>
            <person name="Price J.L."/>
            <person name="Sonnekus B."/>
            <person name="Thomas C."/>
            <person name="van der Nest A."/>
            <person name="van Dijk A."/>
            <person name="van Heerden A."/>
            <person name="van Vuuren N."/>
            <person name="Yilmaz N."/>
            <person name="Duong T.A."/>
            <person name="van der Merwe N.A."/>
            <person name="Wingfield M.J."/>
            <person name="Wingfield B.D."/>
        </authorList>
    </citation>
    <scope>NUCLEOTIDE SEQUENCE [LARGE SCALE GENOMIC DNA]</scope>
    <source>
        <strain evidence="10 11">CMW 12675</strain>
    </source>
</reference>
<evidence type="ECO:0000313" key="11">
    <source>
        <dbReference type="Proteomes" id="UP001583280"/>
    </source>
</evidence>
<keyword evidence="11" id="KW-1185">Reference proteome</keyword>
<dbReference type="Gene3D" id="3.30.70.1350">
    <property type="entry name" value="Cation efflux protein, cytoplasmic domain"/>
    <property type="match status" value="1"/>
</dbReference>
<dbReference type="InterPro" id="IPR002524">
    <property type="entry name" value="Cation_efflux"/>
</dbReference>
<accession>A0ABR3ZFH3</accession>
<proteinExistence type="predicted"/>
<dbReference type="Proteomes" id="UP001583280">
    <property type="component" value="Unassembled WGS sequence"/>
</dbReference>
<dbReference type="InterPro" id="IPR027469">
    <property type="entry name" value="Cation_efflux_TMD_sf"/>
</dbReference>
<keyword evidence="3 7" id="KW-0812">Transmembrane</keyword>
<dbReference type="Pfam" id="PF16916">
    <property type="entry name" value="ZT_dimer"/>
    <property type="match status" value="1"/>
</dbReference>
<evidence type="ECO:0000256" key="4">
    <source>
        <dbReference type="ARBA" id="ARBA00022989"/>
    </source>
</evidence>
<dbReference type="EMBL" id="JAWDJO010000022">
    <property type="protein sequence ID" value="KAL1899386.1"/>
    <property type="molecule type" value="Genomic_DNA"/>
</dbReference>
<evidence type="ECO:0000256" key="1">
    <source>
        <dbReference type="ARBA" id="ARBA00004141"/>
    </source>
</evidence>
<evidence type="ECO:0008006" key="12">
    <source>
        <dbReference type="Google" id="ProtNLM"/>
    </source>
</evidence>
<dbReference type="SUPFAM" id="SSF160240">
    <property type="entry name" value="Cation efflux protein cytoplasmic domain-like"/>
    <property type="match status" value="1"/>
</dbReference>
<dbReference type="InterPro" id="IPR058533">
    <property type="entry name" value="Cation_efflux_TM"/>
</dbReference>
<evidence type="ECO:0000259" key="8">
    <source>
        <dbReference type="Pfam" id="PF01545"/>
    </source>
</evidence>
<dbReference type="SUPFAM" id="SSF161111">
    <property type="entry name" value="Cation efflux protein transmembrane domain-like"/>
    <property type="match status" value="1"/>
</dbReference>
<feature type="transmembrane region" description="Helical" evidence="7">
    <location>
        <begin position="358"/>
        <end position="375"/>
    </location>
</feature>